<evidence type="ECO:0000313" key="2">
    <source>
        <dbReference type="EMBL" id="KAA0917516.1"/>
    </source>
</evidence>
<reference evidence="2 3" key="1">
    <citation type="submission" date="2019-07" db="EMBL/GenBank/DDBJ databases">
        <title>Aquicoccus porphyridii gen. nov., sp. nov., isolated from a small marine red alga, Porphyridium marinum.</title>
        <authorList>
            <person name="Liu L."/>
        </authorList>
    </citation>
    <scope>NUCLEOTIDE SEQUENCE [LARGE SCALE GENOMIC DNA]</scope>
    <source>
        <strain evidence="2 3">L1 8-17</strain>
    </source>
</reference>
<accession>A0A5A9ZKK4</accession>
<keyword evidence="3" id="KW-1185">Reference proteome</keyword>
<dbReference type="PIRSF" id="PIRSF029792">
    <property type="entry name" value="Pro_racemase"/>
    <property type="match status" value="1"/>
</dbReference>
<name>A0A5A9ZKK4_9RHOB</name>
<dbReference type="PANTHER" id="PTHR33442:SF5">
    <property type="entry name" value="BIFUNCTIONAL TRANS-3-HYDROXY-L-PROLINE DEHYDRATASE_2-EPIMERASE"/>
    <property type="match status" value="1"/>
</dbReference>
<dbReference type="Proteomes" id="UP000325291">
    <property type="component" value="Unassembled WGS sequence"/>
</dbReference>
<evidence type="ECO:0008006" key="4">
    <source>
        <dbReference type="Google" id="ProtNLM"/>
    </source>
</evidence>
<dbReference type="AlphaFoldDB" id="A0A5A9ZKK4"/>
<dbReference type="SUPFAM" id="SSF54506">
    <property type="entry name" value="Diaminopimelate epimerase-like"/>
    <property type="match status" value="1"/>
</dbReference>
<dbReference type="FunFam" id="3.10.310.10:FF:000010">
    <property type="entry name" value="Proline racemase"/>
    <property type="match status" value="1"/>
</dbReference>
<dbReference type="GO" id="GO:0047580">
    <property type="term" value="F:4-hydroxyproline epimerase activity"/>
    <property type="evidence" value="ECO:0007669"/>
    <property type="project" value="TreeGrafter"/>
</dbReference>
<dbReference type="EMBL" id="VINQ01000003">
    <property type="protein sequence ID" value="KAA0917516.1"/>
    <property type="molecule type" value="Genomic_DNA"/>
</dbReference>
<evidence type="ECO:0000313" key="3">
    <source>
        <dbReference type="Proteomes" id="UP000325291"/>
    </source>
</evidence>
<evidence type="ECO:0000256" key="1">
    <source>
        <dbReference type="ARBA" id="ARBA00007529"/>
    </source>
</evidence>
<dbReference type="GO" id="GO:0050346">
    <property type="term" value="F:trans-L-3-hydroxyproline dehydratase activity"/>
    <property type="evidence" value="ECO:0007669"/>
    <property type="project" value="UniProtKB-ARBA"/>
</dbReference>
<sequence length="342" mass="36780">MRSSRTIHVISAHAEGEVGDVIVGGVLPPPGDTLWAQSRWVAQDQTLRNFVLNEPRGGVFRHVNLLVPPKHPEAQAAWIIMEPEDTPPMSGSNAICVSTVLLDGGLVPMQEPETHLVLEAPGGLVRVRAECREGKAERIFVRNVPSFAAKLDVRLEVEGLGEMVVDTAYGGDSFVIVDAKKLGFKLVKDEAHAIAKLGVKITNAANAQLGFDHPENPDWRHISFCLFAGPLTDGPEGLEAGAAVAIQPGKVDRSPTGTALSARMAVLHARGVMKTGDCLIARSLIGSTFSGRIMEETTVGDRPAILPEISGRGWITGIHQHMLDPSDPWPEGYRLSDTWGAR</sequence>
<comment type="similarity">
    <text evidence="1">Belongs to the proline racemase family.</text>
</comment>
<gene>
    <name evidence="2" type="ORF">FLO80_05565</name>
</gene>
<protein>
    <recommendedName>
        <fullName evidence="4">Proline racemase</fullName>
    </recommendedName>
</protein>
<dbReference type="SFLD" id="SFLDS00028">
    <property type="entry name" value="Proline_Racemase"/>
    <property type="match status" value="1"/>
</dbReference>
<comment type="caution">
    <text evidence="2">The sequence shown here is derived from an EMBL/GenBank/DDBJ whole genome shotgun (WGS) entry which is preliminary data.</text>
</comment>
<dbReference type="RefSeq" id="WP_111362599.1">
    <property type="nucleotide sequence ID" value="NZ_VINQ01000003.1"/>
</dbReference>
<dbReference type="InterPro" id="IPR008794">
    <property type="entry name" value="Pro_racemase_fam"/>
</dbReference>
<dbReference type="PANTHER" id="PTHR33442">
    <property type="entry name" value="TRANS-3-HYDROXY-L-PROLINE DEHYDRATASE"/>
    <property type="match status" value="1"/>
</dbReference>
<dbReference type="Pfam" id="PF05544">
    <property type="entry name" value="Pro_racemase"/>
    <property type="match status" value="1"/>
</dbReference>
<organism evidence="2 3">
    <name type="scientific">Aquicoccus porphyridii</name>
    <dbReference type="NCBI Taxonomy" id="1852029"/>
    <lineage>
        <taxon>Bacteria</taxon>
        <taxon>Pseudomonadati</taxon>
        <taxon>Pseudomonadota</taxon>
        <taxon>Alphaproteobacteria</taxon>
        <taxon>Rhodobacterales</taxon>
        <taxon>Paracoccaceae</taxon>
        <taxon>Aquicoccus</taxon>
    </lineage>
</organism>
<proteinExistence type="inferred from homology"/>
<dbReference type="NCBIfam" id="NF047722">
    <property type="entry name" value="T3LHypDht"/>
    <property type="match status" value="1"/>
</dbReference>
<dbReference type="Gene3D" id="3.10.310.10">
    <property type="entry name" value="Diaminopimelate Epimerase, Chain A, domain 1"/>
    <property type="match status" value="2"/>
</dbReference>